<gene>
    <name evidence="8" type="ORF">EAH_00032510</name>
</gene>
<evidence type="ECO:0000259" key="7">
    <source>
        <dbReference type="PROSITE" id="PS51072"/>
    </source>
</evidence>
<dbReference type="EMBL" id="HG670850">
    <property type="protein sequence ID" value="CDI78319.1"/>
    <property type="molecule type" value="Genomic_DNA"/>
</dbReference>
<dbReference type="SUPFAM" id="SSF49447">
    <property type="entry name" value="Second domain of Mu2 adaptin subunit (ap50) of ap2 adaptor"/>
    <property type="match status" value="2"/>
</dbReference>
<dbReference type="Gene3D" id="3.30.450.60">
    <property type="match status" value="1"/>
</dbReference>
<dbReference type="GO" id="GO:0006886">
    <property type="term" value="P:intracellular protein transport"/>
    <property type="evidence" value="ECO:0007669"/>
    <property type="project" value="UniProtKB-UniRule"/>
</dbReference>
<evidence type="ECO:0000256" key="2">
    <source>
        <dbReference type="ARBA" id="ARBA00022448"/>
    </source>
</evidence>
<keyword evidence="2 5" id="KW-0813">Transport</keyword>
<evidence type="ECO:0000313" key="8">
    <source>
        <dbReference type="EMBL" id="CDI78319.1"/>
    </source>
</evidence>
<protein>
    <submittedName>
        <fullName evidence="8">Clathrin adaptor mu subunit, related</fullName>
    </submittedName>
</protein>
<reference evidence="8" key="2">
    <citation type="submission" date="2013-10" db="EMBL/GenBank/DDBJ databases">
        <authorList>
            <person name="Aslett M."/>
        </authorList>
    </citation>
    <scope>NUCLEOTIDE SEQUENCE</scope>
    <source>
        <strain evidence="8">Houghton</strain>
    </source>
</reference>
<evidence type="ECO:0000256" key="3">
    <source>
        <dbReference type="ARBA" id="ARBA00022927"/>
    </source>
</evidence>
<dbReference type="RefSeq" id="XP_013251439.1">
    <property type="nucleotide sequence ID" value="XM_013395985.1"/>
</dbReference>
<accession>U6GIA7</accession>
<dbReference type="AlphaFoldDB" id="U6GIA7"/>
<evidence type="ECO:0000256" key="6">
    <source>
        <dbReference type="SAM" id="MobiDB-lite"/>
    </source>
</evidence>
<organism evidence="8 9">
    <name type="scientific">Eimeria acervulina</name>
    <name type="common">Coccidian parasite</name>
    <dbReference type="NCBI Taxonomy" id="5801"/>
    <lineage>
        <taxon>Eukaryota</taxon>
        <taxon>Sar</taxon>
        <taxon>Alveolata</taxon>
        <taxon>Apicomplexa</taxon>
        <taxon>Conoidasida</taxon>
        <taxon>Coccidia</taxon>
        <taxon>Eucoccidiorida</taxon>
        <taxon>Eimeriorina</taxon>
        <taxon>Eimeriidae</taxon>
        <taxon>Eimeria</taxon>
    </lineage>
</organism>
<dbReference type="InterPro" id="IPR050431">
    <property type="entry name" value="Adaptor_comp_med_subunit"/>
</dbReference>
<dbReference type="PROSITE" id="PS51072">
    <property type="entry name" value="MHD"/>
    <property type="match status" value="1"/>
</dbReference>
<dbReference type="InterPro" id="IPR001392">
    <property type="entry name" value="Clathrin_mu"/>
</dbReference>
<dbReference type="Pfam" id="PF00928">
    <property type="entry name" value="Adap_comp_sub"/>
    <property type="match status" value="1"/>
</dbReference>
<dbReference type="GO" id="GO:0016192">
    <property type="term" value="P:vesicle-mediated transport"/>
    <property type="evidence" value="ECO:0007669"/>
    <property type="project" value="InterPro"/>
</dbReference>
<sequence length="551" mass="58420">MLRRLLQLLQACASRAAPSTSLGALCLRKTAAGGGPLLSEAFILQSSDLVYEILDEAIDRGVPQTSDPKVLLLFAEAAANLRSTGGASAAAANSSEGGVKLAAQATGVAAWRRQGIRYRRNQLSIEVIEKLHILIAQNGTVLRQEAEGKVLLRSFLSGMPECKLITNEVLPQSDRQHLADDTQIQAITNAPLKGAAAQAAKTHTATGPPSPAAAPAAASSSAASTSAPAAAPAAAPGAPGSSVVAQRVITEGAEGPLPVGAKERVKLSGCRYHPCVRVAQHTAERMILFTPPDGECELMSYRQVANNIPFLLSAAASAAAASAGASAAADLLCKDDVAVPIKVCPFFYEKKKGQFEYLVFLKALYSGNLTARDIEVVVPTPPEVSVVCVLQSSWGKSKYDSSQLAVVWKLARFPGGCEYVLRFLLEVSKPPSPVRGPLRLSFSLPGLTASGLCIRQLRVVEKSNYSVSKSIRYLTESGQFPGGCEYVLRFLLEVSKPPSPVRGPLRLSFSLPGLTASGLCIRQLRVVEKSNYSVSKSIRYLTESGQYEHRL</sequence>
<dbReference type="InterPro" id="IPR036168">
    <property type="entry name" value="AP2_Mu_C_sf"/>
</dbReference>
<name>U6GIA7_EIMAC</name>
<dbReference type="VEuPathDB" id="ToxoDB:EAH_00032510"/>
<evidence type="ECO:0000256" key="4">
    <source>
        <dbReference type="ARBA" id="ARBA00023136"/>
    </source>
</evidence>
<feature type="region of interest" description="Disordered" evidence="6">
    <location>
        <begin position="195"/>
        <end position="219"/>
    </location>
</feature>
<keyword evidence="9" id="KW-1185">Reference proteome</keyword>
<dbReference type="PIRSF" id="PIRSF005992">
    <property type="entry name" value="Clathrin_mu"/>
    <property type="match status" value="1"/>
</dbReference>
<feature type="domain" description="MHD" evidence="7">
    <location>
        <begin position="120"/>
        <end position="483"/>
    </location>
</feature>
<dbReference type="PANTHER" id="PTHR10529">
    <property type="entry name" value="AP COMPLEX SUBUNIT MU"/>
    <property type="match status" value="1"/>
</dbReference>
<dbReference type="GeneID" id="25271321"/>
<dbReference type="Proteomes" id="UP000018050">
    <property type="component" value="Unassembled WGS sequence"/>
</dbReference>
<keyword evidence="3 5" id="KW-0653">Protein transport</keyword>
<dbReference type="OrthoDB" id="10259133at2759"/>
<proteinExistence type="inferred from homology"/>
<dbReference type="InterPro" id="IPR011012">
    <property type="entry name" value="Longin-like_dom_sf"/>
</dbReference>
<evidence type="ECO:0000313" key="9">
    <source>
        <dbReference type="Proteomes" id="UP000018050"/>
    </source>
</evidence>
<dbReference type="InterPro" id="IPR028565">
    <property type="entry name" value="MHD"/>
</dbReference>
<evidence type="ECO:0000256" key="1">
    <source>
        <dbReference type="ARBA" id="ARBA00004308"/>
    </source>
</evidence>
<comment type="subcellular location">
    <subcellularLocation>
        <location evidence="1">Endomembrane system</location>
    </subcellularLocation>
</comment>
<reference evidence="8" key="1">
    <citation type="submission" date="2013-10" db="EMBL/GenBank/DDBJ databases">
        <title>Genomic analysis of the causative agents of coccidiosis in chickens.</title>
        <authorList>
            <person name="Reid A.J."/>
            <person name="Blake D."/>
            <person name="Billington K."/>
            <person name="Browne H."/>
            <person name="Dunn M."/>
            <person name="Hung S."/>
            <person name="Kawahara F."/>
            <person name="Miranda-Saavedra D."/>
            <person name="Mourier T."/>
            <person name="Nagra H."/>
            <person name="Otto T.D."/>
            <person name="Rawlings N."/>
            <person name="Sanchez A."/>
            <person name="Sanders M."/>
            <person name="Subramaniam C."/>
            <person name="Tay Y."/>
            <person name="Dear P."/>
            <person name="Doerig C."/>
            <person name="Gruber A."/>
            <person name="Parkinson J."/>
            <person name="Shirley M."/>
            <person name="Wan K.L."/>
            <person name="Berriman M."/>
            <person name="Tomley F."/>
            <person name="Pain A."/>
        </authorList>
    </citation>
    <scope>NUCLEOTIDE SEQUENCE</scope>
    <source>
        <strain evidence="8">Houghton</strain>
    </source>
</reference>
<dbReference type="SUPFAM" id="SSF64356">
    <property type="entry name" value="SNARE-like"/>
    <property type="match status" value="1"/>
</dbReference>
<keyword evidence="4" id="KW-0472">Membrane</keyword>
<evidence type="ECO:0000256" key="5">
    <source>
        <dbReference type="PIRNR" id="PIRNR005992"/>
    </source>
</evidence>
<dbReference type="GO" id="GO:0030131">
    <property type="term" value="C:clathrin adaptor complex"/>
    <property type="evidence" value="ECO:0007669"/>
    <property type="project" value="UniProtKB-UniRule"/>
</dbReference>
<comment type="similarity">
    <text evidence="5">Belongs to the adaptor complexes medium subunit family.</text>
</comment>
<dbReference type="GO" id="GO:0012505">
    <property type="term" value="C:endomembrane system"/>
    <property type="evidence" value="ECO:0007669"/>
    <property type="project" value="UniProtKB-SubCell"/>
</dbReference>
<dbReference type="Gene3D" id="2.60.40.1170">
    <property type="entry name" value="Mu homology domain, subdomain B"/>
    <property type="match status" value="5"/>
</dbReference>